<accession>A0ABU1R0D5</accession>
<keyword evidence="3" id="KW-0805">Transcription regulation</keyword>
<evidence type="ECO:0000256" key="4">
    <source>
        <dbReference type="ARBA" id="ARBA00023125"/>
    </source>
</evidence>
<keyword evidence="2" id="KW-0663">Pyridoxal phosphate</keyword>
<dbReference type="InterPro" id="IPR015422">
    <property type="entry name" value="PyrdxlP-dep_Trfase_small"/>
</dbReference>
<keyword evidence="8" id="KW-1185">Reference proteome</keyword>
<dbReference type="Gene3D" id="1.10.10.10">
    <property type="entry name" value="Winged helix-like DNA-binding domain superfamily/Winged helix DNA-binding domain"/>
    <property type="match status" value="1"/>
</dbReference>
<evidence type="ECO:0000313" key="7">
    <source>
        <dbReference type="EMBL" id="MDR6806866.1"/>
    </source>
</evidence>
<evidence type="ECO:0000256" key="2">
    <source>
        <dbReference type="ARBA" id="ARBA00022898"/>
    </source>
</evidence>
<sequence>MAHNTRKYKFEIFTDVFEQNIRKGVFRPGQKLPSVRELKQQYQTSISTIQSGYEYLIIRGLVESIPKSGYYVVNKPDTAAHQPHAVHQPIAKDPVFTRNLELITSRRGGHRVSEFNVAAPGDLLIPQKLLLRTMQQVIREQGAGLLRYYPPNGSPELRDHIIQRAAVHKTAINPDELLITDGALQALYIALASVCEAGDVIAVESPCVFSVLEVIRVLNLKVVEVPVSPYAGFDIDFLRIACRSNRIKAVLVTPNFHNPTGILLSDEQKIALLAVAREFNVAVIENDIYGDLHFHGTRPSTIRSFDDSGLVLTYTSYAKTLASGIRLGWLAAGKFMQRAEQIRFALGSTVSPLYQETVNRLLADHSYDRHVRAFRIQLARNAHHAIQLISENFPEKTSILTPAGGYNAWAQMPDGTDMDHFYKQCEQIGVRFTPGYTFSFSGAFDNCFRIVFADKFSPERIAVIRLAGQRSRSNLY</sequence>
<dbReference type="SUPFAM" id="SSF46785">
    <property type="entry name" value="Winged helix' DNA-binding domain"/>
    <property type="match status" value="1"/>
</dbReference>
<comment type="caution">
    <text evidence="7">The sequence shown here is derived from an EMBL/GenBank/DDBJ whole genome shotgun (WGS) entry which is preliminary data.</text>
</comment>
<dbReference type="SUPFAM" id="SSF53383">
    <property type="entry name" value="PLP-dependent transferases"/>
    <property type="match status" value="1"/>
</dbReference>
<dbReference type="Pfam" id="PF00155">
    <property type="entry name" value="Aminotran_1_2"/>
    <property type="match status" value="1"/>
</dbReference>
<dbReference type="SMART" id="SM00345">
    <property type="entry name" value="HTH_GNTR"/>
    <property type="match status" value="1"/>
</dbReference>
<name>A0ABU1R0D5_9BACT</name>
<keyword evidence="5" id="KW-0804">Transcription</keyword>
<feature type="domain" description="HTH gntR-type" evidence="6">
    <location>
        <begin position="7"/>
        <end position="75"/>
    </location>
</feature>
<evidence type="ECO:0000256" key="3">
    <source>
        <dbReference type="ARBA" id="ARBA00023015"/>
    </source>
</evidence>
<dbReference type="InterPro" id="IPR036390">
    <property type="entry name" value="WH_DNA-bd_sf"/>
</dbReference>
<gene>
    <name evidence="7" type="ORF">J2W84_003914</name>
</gene>
<dbReference type="InterPro" id="IPR000524">
    <property type="entry name" value="Tscrpt_reg_HTH_GntR"/>
</dbReference>
<evidence type="ECO:0000259" key="6">
    <source>
        <dbReference type="PROSITE" id="PS50949"/>
    </source>
</evidence>
<dbReference type="Pfam" id="PF00392">
    <property type="entry name" value="GntR"/>
    <property type="match status" value="1"/>
</dbReference>
<proteinExistence type="inferred from homology"/>
<dbReference type="InterPro" id="IPR004839">
    <property type="entry name" value="Aminotransferase_I/II_large"/>
</dbReference>
<dbReference type="PANTHER" id="PTHR46577">
    <property type="entry name" value="HTH-TYPE TRANSCRIPTIONAL REGULATORY PROTEIN GABR"/>
    <property type="match status" value="1"/>
</dbReference>
<dbReference type="PROSITE" id="PS50949">
    <property type="entry name" value="HTH_GNTR"/>
    <property type="match status" value="1"/>
</dbReference>
<evidence type="ECO:0000313" key="8">
    <source>
        <dbReference type="Proteomes" id="UP001264980"/>
    </source>
</evidence>
<dbReference type="GO" id="GO:0003677">
    <property type="term" value="F:DNA binding"/>
    <property type="evidence" value="ECO:0007669"/>
    <property type="project" value="UniProtKB-KW"/>
</dbReference>
<dbReference type="CDD" id="cd00609">
    <property type="entry name" value="AAT_like"/>
    <property type="match status" value="1"/>
</dbReference>
<keyword evidence="4 7" id="KW-0238">DNA-binding</keyword>
<evidence type="ECO:0000256" key="1">
    <source>
        <dbReference type="ARBA" id="ARBA00005384"/>
    </source>
</evidence>
<dbReference type="InterPro" id="IPR051446">
    <property type="entry name" value="HTH_trans_reg/aminotransferase"/>
</dbReference>
<dbReference type="InterPro" id="IPR036388">
    <property type="entry name" value="WH-like_DNA-bd_sf"/>
</dbReference>
<comment type="similarity">
    <text evidence="1">In the C-terminal section; belongs to the class-I pyridoxal-phosphate-dependent aminotransferase family.</text>
</comment>
<dbReference type="EMBL" id="JAVDTI010000003">
    <property type="protein sequence ID" value="MDR6806866.1"/>
    <property type="molecule type" value="Genomic_DNA"/>
</dbReference>
<reference evidence="7 8" key="1">
    <citation type="submission" date="2023-07" db="EMBL/GenBank/DDBJ databases">
        <title>Sorghum-associated microbial communities from plants grown in Nebraska, USA.</title>
        <authorList>
            <person name="Schachtman D."/>
        </authorList>
    </citation>
    <scope>NUCLEOTIDE SEQUENCE [LARGE SCALE GENOMIC DNA]</scope>
    <source>
        <strain evidence="7 8">BE57</strain>
    </source>
</reference>
<dbReference type="Gene3D" id="3.90.1150.10">
    <property type="entry name" value="Aspartate Aminotransferase, domain 1"/>
    <property type="match status" value="1"/>
</dbReference>
<dbReference type="Proteomes" id="UP001264980">
    <property type="component" value="Unassembled WGS sequence"/>
</dbReference>
<dbReference type="PANTHER" id="PTHR46577:SF2">
    <property type="entry name" value="TRANSCRIPTIONAL REGULATORY PROTEIN"/>
    <property type="match status" value="1"/>
</dbReference>
<dbReference type="InterPro" id="IPR015424">
    <property type="entry name" value="PyrdxlP-dep_Trfase"/>
</dbReference>
<evidence type="ECO:0000256" key="5">
    <source>
        <dbReference type="ARBA" id="ARBA00023163"/>
    </source>
</evidence>
<dbReference type="RefSeq" id="WP_309986335.1">
    <property type="nucleotide sequence ID" value="NZ_JAVDTI010000003.1"/>
</dbReference>
<dbReference type="InterPro" id="IPR015421">
    <property type="entry name" value="PyrdxlP-dep_Trfase_major"/>
</dbReference>
<dbReference type="CDD" id="cd07377">
    <property type="entry name" value="WHTH_GntR"/>
    <property type="match status" value="1"/>
</dbReference>
<dbReference type="Gene3D" id="3.40.640.10">
    <property type="entry name" value="Type I PLP-dependent aspartate aminotransferase-like (Major domain)"/>
    <property type="match status" value="1"/>
</dbReference>
<organism evidence="7 8">
    <name type="scientific">Dyadobacter fermentans</name>
    <dbReference type="NCBI Taxonomy" id="94254"/>
    <lineage>
        <taxon>Bacteria</taxon>
        <taxon>Pseudomonadati</taxon>
        <taxon>Bacteroidota</taxon>
        <taxon>Cytophagia</taxon>
        <taxon>Cytophagales</taxon>
        <taxon>Spirosomataceae</taxon>
        <taxon>Dyadobacter</taxon>
    </lineage>
</organism>
<protein>
    <submittedName>
        <fullName evidence="7">DNA-binding transcriptional MocR family regulator</fullName>
    </submittedName>
</protein>